<evidence type="ECO:0000256" key="4">
    <source>
        <dbReference type="PROSITE-ProRule" id="PRU00335"/>
    </source>
</evidence>
<dbReference type="Proteomes" id="UP001629274">
    <property type="component" value="Unassembled WGS sequence"/>
</dbReference>
<dbReference type="InterPro" id="IPR009057">
    <property type="entry name" value="Homeodomain-like_sf"/>
</dbReference>
<keyword evidence="7" id="KW-1185">Reference proteome</keyword>
<feature type="domain" description="HTH tetR-type" evidence="5">
    <location>
        <begin position="9"/>
        <end position="69"/>
    </location>
</feature>
<evidence type="ECO:0000256" key="2">
    <source>
        <dbReference type="ARBA" id="ARBA00023125"/>
    </source>
</evidence>
<dbReference type="RefSeq" id="WP_408262049.1">
    <property type="nucleotide sequence ID" value="NZ_JAQQCK010000005.1"/>
</dbReference>
<dbReference type="Pfam" id="PF21993">
    <property type="entry name" value="TetR_C_13_2"/>
    <property type="match status" value="1"/>
</dbReference>
<evidence type="ECO:0000313" key="6">
    <source>
        <dbReference type="EMBL" id="MFM0236956.1"/>
    </source>
</evidence>
<dbReference type="Gene3D" id="1.10.357.10">
    <property type="entry name" value="Tetracycline Repressor, domain 2"/>
    <property type="match status" value="1"/>
</dbReference>
<dbReference type="SUPFAM" id="SSF46689">
    <property type="entry name" value="Homeodomain-like"/>
    <property type="match status" value="1"/>
</dbReference>
<evidence type="ECO:0000259" key="5">
    <source>
        <dbReference type="PROSITE" id="PS50977"/>
    </source>
</evidence>
<dbReference type="InterPro" id="IPR001647">
    <property type="entry name" value="HTH_TetR"/>
</dbReference>
<dbReference type="PROSITE" id="PS50977">
    <property type="entry name" value="HTH_TETR_2"/>
    <property type="match status" value="1"/>
</dbReference>
<dbReference type="Pfam" id="PF00440">
    <property type="entry name" value="TetR_N"/>
    <property type="match status" value="1"/>
</dbReference>
<dbReference type="PANTHER" id="PTHR47506">
    <property type="entry name" value="TRANSCRIPTIONAL REGULATORY PROTEIN"/>
    <property type="match status" value="1"/>
</dbReference>
<evidence type="ECO:0000256" key="1">
    <source>
        <dbReference type="ARBA" id="ARBA00023015"/>
    </source>
</evidence>
<accession>A0ABW9B968</accession>
<dbReference type="InterPro" id="IPR054156">
    <property type="entry name" value="YxaF_TetR_C"/>
</dbReference>
<organism evidence="6 7">
    <name type="scientific">Paraburkholderia phytofirmans</name>
    <dbReference type="NCBI Taxonomy" id="261302"/>
    <lineage>
        <taxon>Bacteria</taxon>
        <taxon>Pseudomonadati</taxon>
        <taxon>Pseudomonadota</taxon>
        <taxon>Betaproteobacteria</taxon>
        <taxon>Burkholderiales</taxon>
        <taxon>Burkholderiaceae</taxon>
        <taxon>Paraburkholderia</taxon>
    </lineage>
</organism>
<evidence type="ECO:0000256" key="3">
    <source>
        <dbReference type="ARBA" id="ARBA00023163"/>
    </source>
</evidence>
<dbReference type="PANTHER" id="PTHR47506:SF7">
    <property type="entry name" value="TRANSCRIPTIONAL REGULATORY PROTEIN"/>
    <property type="match status" value="1"/>
</dbReference>
<dbReference type="InterPro" id="IPR036271">
    <property type="entry name" value="Tet_transcr_reg_TetR-rel_C_sf"/>
</dbReference>
<gene>
    <name evidence="6" type="ORF">PQR03_02300</name>
</gene>
<comment type="caution">
    <text evidence="6">The sequence shown here is derived from an EMBL/GenBank/DDBJ whole genome shotgun (WGS) entry which is preliminary data.</text>
</comment>
<sequence length="190" mass="20270">MRKSRVETAETRQRIVDVAARKFQLNGINATGLADVMSEAGLTHGGFYRHFESKDQLVAEACATAATNIVATLEEAASESDVEEGFRAIVERYVSTGHRDNVSGGCPLAGMGSELSHGDENTRAAASQGFRDLVEVVAKQLDPQRSEATESKAVFAVTAMIGAITMSRILTDSDASASVLQQVKQHLDAI</sequence>
<keyword evidence="1" id="KW-0805">Transcription regulation</keyword>
<protein>
    <submittedName>
        <fullName evidence="6">TetR family transcriptional regulator</fullName>
    </submittedName>
</protein>
<evidence type="ECO:0000313" key="7">
    <source>
        <dbReference type="Proteomes" id="UP001629274"/>
    </source>
</evidence>
<feature type="DNA-binding region" description="H-T-H motif" evidence="4">
    <location>
        <begin position="32"/>
        <end position="51"/>
    </location>
</feature>
<name>A0ABW9B968_9BURK</name>
<dbReference type="SUPFAM" id="SSF48498">
    <property type="entry name" value="Tetracyclin repressor-like, C-terminal domain"/>
    <property type="match status" value="1"/>
</dbReference>
<reference evidence="6 7" key="1">
    <citation type="journal article" date="2024" name="Chem. Sci.">
        <title>Discovery of megapolipeptins by genome mining of a Burkholderiales bacteria collection.</title>
        <authorList>
            <person name="Paulo B.S."/>
            <person name="Recchia M.J.J."/>
            <person name="Lee S."/>
            <person name="Fergusson C.H."/>
            <person name="Romanowski S.B."/>
            <person name="Hernandez A."/>
            <person name="Krull N."/>
            <person name="Liu D.Y."/>
            <person name="Cavanagh H."/>
            <person name="Bos A."/>
            <person name="Gray C.A."/>
            <person name="Murphy B.T."/>
            <person name="Linington R.G."/>
            <person name="Eustaquio A.S."/>
        </authorList>
    </citation>
    <scope>NUCLEOTIDE SEQUENCE [LARGE SCALE GENOMIC DNA]</scope>
    <source>
        <strain evidence="6 7">RL17-351-BIE-A</strain>
    </source>
</reference>
<dbReference type="Gene3D" id="1.10.10.60">
    <property type="entry name" value="Homeodomain-like"/>
    <property type="match status" value="1"/>
</dbReference>
<keyword evidence="3" id="KW-0804">Transcription</keyword>
<dbReference type="EMBL" id="JAQQDR010000001">
    <property type="protein sequence ID" value="MFM0236956.1"/>
    <property type="molecule type" value="Genomic_DNA"/>
</dbReference>
<dbReference type="PRINTS" id="PR00455">
    <property type="entry name" value="HTHTETR"/>
</dbReference>
<keyword evidence="2 4" id="KW-0238">DNA-binding</keyword>
<proteinExistence type="predicted"/>